<keyword evidence="3" id="KW-1185">Reference proteome</keyword>
<dbReference type="AlphaFoldDB" id="A0A9P7BE30"/>
<protein>
    <submittedName>
        <fullName evidence="2">Uncharacterized protein</fullName>
    </submittedName>
</protein>
<accession>A0A9P7BE30</accession>
<name>A0A9P7BE30_9ASCO</name>
<evidence type="ECO:0000313" key="3">
    <source>
        <dbReference type="Proteomes" id="UP000697127"/>
    </source>
</evidence>
<dbReference type="Proteomes" id="UP000697127">
    <property type="component" value="Unassembled WGS sequence"/>
</dbReference>
<sequence length="391" mass="45884">MPKFANKQLFKSQFRQQYKRSFHSHSDYKRPNLSKSKWNVFDELKLFSYTSHLAFFMLLPPIIQMYTTKVEVTRDDTLTESSFASLDSNNGIIIKNMNFLDIIQSEKNKLLNMYLNHDSNISSESVHKNDSTIVSEFQNESPIKPVNTLNTTTTISNPTNDNINRGSPHPRLDEQIKLLESAYSSLRNNTINDTQYISRIESITDDLIGLSQITKDDDAINNTIMKVFDQLHHLRLHNFEIVLFRRLLTSYKQPEIKFLNIRQKIIKNYEIQKKLKSNKKSKSNSNSKYKIIESVDLDVTPLKKLMNVSIWLRSYVKNFERFAQLVHMFAATNQQRDVFRSLFYLGFESSDFCKQIQNPEQRYGLISTLRGFNKEKEAIFLERKMRNLVSN</sequence>
<evidence type="ECO:0000313" key="2">
    <source>
        <dbReference type="EMBL" id="KAG0688832.1"/>
    </source>
</evidence>
<comment type="caution">
    <text evidence="2">The sequence shown here is derived from an EMBL/GenBank/DDBJ whole genome shotgun (WGS) entry which is preliminary data.</text>
</comment>
<dbReference type="EMBL" id="PUHW01000119">
    <property type="protein sequence ID" value="KAG0688832.1"/>
    <property type="molecule type" value="Genomic_DNA"/>
</dbReference>
<gene>
    <name evidence="2" type="ORF">C6P40_000437</name>
</gene>
<reference evidence="2" key="1">
    <citation type="submission" date="2020-11" db="EMBL/GenBank/DDBJ databases">
        <title>Kefir isolates.</title>
        <authorList>
            <person name="Marcisauskas S."/>
            <person name="Kim Y."/>
            <person name="Blasche S."/>
        </authorList>
    </citation>
    <scope>NUCLEOTIDE SEQUENCE</scope>
    <source>
        <strain evidence="2">Olga-1</strain>
    </source>
</reference>
<proteinExistence type="predicted"/>
<organism evidence="2 3">
    <name type="scientific">Pichia californica</name>
    <dbReference type="NCBI Taxonomy" id="460514"/>
    <lineage>
        <taxon>Eukaryota</taxon>
        <taxon>Fungi</taxon>
        <taxon>Dikarya</taxon>
        <taxon>Ascomycota</taxon>
        <taxon>Saccharomycotina</taxon>
        <taxon>Pichiomycetes</taxon>
        <taxon>Pichiales</taxon>
        <taxon>Pichiaceae</taxon>
        <taxon>Pichia</taxon>
    </lineage>
</organism>
<evidence type="ECO:0000256" key="1">
    <source>
        <dbReference type="SAM" id="MobiDB-lite"/>
    </source>
</evidence>
<feature type="compositionally biased region" description="Low complexity" evidence="1">
    <location>
        <begin position="147"/>
        <end position="164"/>
    </location>
</feature>
<feature type="region of interest" description="Disordered" evidence="1">
    <location>
        <begin position="145"/>
        <end position="168"/>
    </location>
</feature>